<evidence type="ECO:0000256" key="3">
    <source>
        <dbReference type="SAM" id="SignalP"/>
    </source>
</evidence>
<dbReference type="OrthoDB" id="3046155at2759"/>
<feature type="compositionally biased region" description="Polar residues" evidence="1">
    <location>
        <begin position="112"/>
        <end position="129"/>
    </location>
</feature>
<protein>
    <submittedName>
        <fullName evidence="4">Uncharacterized protein</fullName>
    </submittedName>
</protein>
<feature type="chain" id="PRO_5034712778" evidence="3">
    <location>
        <begin position="23"/>
        <end position="341"/>
    </location>
</feature>
<feature type="compositionally biased region" description="Low complexity" evidence="1">
    <location>
        <begin position="130"/>
        <end position="142"/>
    </location>
</feature>
<dbReference type="Proteomes" id="UP000620124">
    <property type="component" value="Unassembled WGS sequence"/>
</dbReference>
<organism evidence="4 5">
    <name type="scientific">Mycena venus</name>
    <dbReference type="NCBI Taxonomy" id="2733690"/>
    <lineage>
        <taxon>Eukaryota</taxon>
        <taxon>Fungi</taxon>
        <taxon>Dikarya</taxon>
        <taxon>Basidiomycota</taxon>
        <taxon>Agaricomycotina</taxon>
        <taxon>Agaricomycetes</taxon>
        <taxon>Agaricomycetidae</taxon>
        <taxon>Agaricales</taxon>
        <taxon>Marasmiineae</taxon>
        <taxon>Mycenaceae</taxon>
        <taxon>Mycena</taxon>
    </lineage>
</organism>
<name>A0A8H6U451_9AGAR</name>
<keyword evidence="3" id="KW-0732">Signal</keyword>
<feature type="transmembrane region" description="Helical" evidence="2">
    <location>
        <begin position="144"/>
        <end position="167"/>
    </location>
</feature>
<keyword evidence="2" id="KW-1133">Transmembrane helix</keyword>
<evidence type="ECO:0000313" key="5">
    <source>
        <dbReference type="Proteomes" id="UP000620124"/>
    </source>
</evidence>
<gene>
    <name evidence="4" type="ORF">MVEN_02538000</name>
</gene>
<sequence>MGSVKLGLLMSWLLAMAGQALSTGGNPDLLFQPGYRASSFDNPETIGQGISTFNYSWQVNFPTGTQVAIAVGDLLDSPGISDTFTVAASSAALWGPLPQERIRELLSLLSSPTSQRPHSTTGVSQPTDNTSPSRTGSGSSHSDIAPIAGGIAGGVTALLLIGLRLWYNWRRRQPSNTILPTATPVFGTHNGATTIGGTAAPIPVTGGVSTQNPVLSQMGYQTDAYDPNKVEVSTGGTSPPPMPTDGSTVSEDPYEQNRPRVPQTIALMVVGGGSGWRDEDDDERRLQNSDELGASSSQTTSSSASPFITPPPREQEREQRLRILESRMSMDMAPPAYNDKD</sequence>
<keyword evidence="2" id="KW-0812">Transmembrane</keyword>
<accession>A0A8H6U451</accession>
<proteinExistence type="predicted"/>
<evidence type="ECO:0000256" key="1">
    <source>
        <dbReference type="SAM" id="MobiDB-lite"/>
    </source>
</evidence>
<evidence type="ECO:0000256" key="2">
    <source>
        <dbReference type="SAM" id="Phobius"/>
    </source>
</evidence>
<keyword evidence="2" id="KW-0472">Membrane</keyword>
<feature type="region of interest" description="Disordered" evidence="1">
    <location>
        <begin position="229"/>
        <end position="319"/>
    </location>
</feature>
<feature type="signal peptide" evidence="3">
    <location>
        <begin position="1"/>
        <end position="22"/>
    </location>
</feature>
<comment type="caution">
    <text evidence="4">The sequence shown here is derived from an EMBL/GenBank/DDBJ whole genome shotgun (WGS) entry which is preliminary data.</text>
</comment>
<dbReference type="AlphaFoldDB" id="A0A8H6U451"/>
<reference evidence="4" key="1">
    <citation type="submission" date="2020-05" db="EMBL/GenBank/DDBJ databases">
        <title>Mycena genomes resolve the evolution of fungal bioluminescence.</title>
        <authorList>
            <person name="Tsai I.J."/>
        </authorList>
    </citation>
    <scope>NUCLEOTIDE SEQUENCE</scope>
    <source>
        <strain evidence="4">CCC161011</strain>
    </source>
</reference>
<feature type="region of interest" description="Disordered" evidence="1">
    <location>
        <begin position="110"/>
        <end position="142"/>
    </location>
</feature>
<feature type="compositionally biased region" description="Low complexity" evidence="1">
    <location>
        <begin position="294"/>
        <end position="305"/>
    </location>
</feature>
<keyword evidence="5" id="KW-1185">Reference proteome</keyword>
<evidence type="ECO:0000313" key="4">
    <source>
        <dbReference type="EMBL" id="KAF7328507.1"/>
    </source>
</evidence>
<dbReference type="EMBL" id="JACAZI010000035">
    <property type="protein sequence ID" value="KAF7328507.1"/>
    <property type="molecule type" value="Genomic_DNA"/>
</dbReference>